<proteinExistence type="predicted"/>
<dbReference type="RefSeq" id="WP_156626424.1">
    <property type="nucleotide sequence ID" value="NZ_CACRTO010000019.1"/>
</dbReference>
<dbReference type="InterPro" id="IPR000182">
    <property type="entry name" value="GNAT_dom"/>
</dbReference>
<dbReference type="GO" id="GO:0016747">
    <property type="term" value="F:acyltransferase activity, transferring groups other than amino-acyl groups"/>
    <property type="evidence" value="ECO:0007669"/>
    <property type="project" value="InterPro"/>
</dbReference>
<dbReference type="PROSITE" id="PS51186">
    <property type="entry name" value="GNAT"/>
    <property type="match status" value="1"/>
</dbReference>
<feature type="domain" description="N-acetyltransferase" evidence="1">
    <location>
        <begin position="142"/>
        <end position="284"/>
    </location>
</feature>
<dbReference type="CDD" id="cd04301">
    <property type="entry name" value="NAT_SF"/>
    <property type="match status" value="1"/>
</dbReference>
<dbReference type="EMBL" id="CACRTO010000019">
    <property type="protein sequence ID" value="VYU28770.1"/>
    <property type="molecule type" value="Genomic_DNA"/>
</dbReference>
<dbReference type="InterPro" id="IPR016181">
    <property type="entry name" value="Acyl_CoA_acyltransferase"/>
</dbReference>
<dbReference type="AlphaFoldDB" id="A0A6N3DIM8"/>
<gene>
    <name evidence="2" type="ORF">CTLFYP3_01966</name>
</gene>
<dbReference type="Gene3D" id="3.40.630.30">
    <property type="match status" value="1"/>
</dbReference>
<organism evidence="2">
    <name type="scientific">Clostridium tertium</name>
    <dbReference type="NCBI Taxonomy" id="1559"/>
    <lineage>
        <taxon>Bacteria</taxon>
        <taxon>Bacillati</taxon>
        <taxon>Bacillota</taxon>
        <taxon>Clostridia</taxon>
        <taxon>Eubacteriales</taxon>
        <taxon>Clostridiaceae</taxon>
        <taxon>Clostridium</taxon>
    </lineage>
</organism>
<reference evidence="2" key="1">
    <citation type="submission" date="2019-11" db="EMBL/GenBank/DDBJ databases">
        <authorList>
            <person name="Feng L."/>
        </authorList>
    </citation>
    <scope>NUCLEOTIDE SEQUENCE</scope>
    <source>
        <strain evidence="2">CTertiumLFYP3</strain>
    </source>
</reference>
<sequence>MIKSYLNLDDKEKENVLEFIKENKNTYKSFKEFEEEVEGKICNYGEGVLFYLDNNGVKGKISVILELLKKIDTVYFNKLICPYDNKEILKELINEAKALANKYNANKILLGIRDENLLELSESIGLFKSYSSYNMILEKKEIIYPTLNKVGLSSDNIKDYIDIYNKSFMDMPHGTFIDFDEAREYLENQNTGEEYFMVTNDDGENIGFLNIWINDNKGFFDIGLIEEYRGRGYGKRLLETAIKSLMDKDIEDVCLTVIEKNKIAFEMYKKRGFRIYHKISDWIE</sequence>
<keyword evidence="2" id="KW-0808">Transferase</keyword>
<evidence type="ECO:0000259" key="1">
    <source>
        <dbReference type="PROSITE" id="PS51186"/>
    </source>
</evidence>
<protein>
    <submittedName>
        <fullName evidence="2">Ribosomal-protein-alanine N-acetyltransferase</fullName>
    </submittedName>
</protein>
<name>A0A6N3DIM8_9CLOT</name>
<dbReference type="SUPFAM" id="SSF55729">
    <property type="entry name" value="Acyl-CoA N-acyltransferases (Nat)"/>
    <property type="match status" value="1"/>
</dbReference>
<dbReference type="Pfam" id="PF00583">
    <property type="entry name" value="Acetyltransf_1"/>
    <property type="match status" value="1"/>
</dbReference>
<accession>A0A6N3DIM8</accession>
<evidence type="ECO:0000313" key="2">
    <source>
        <dbReference type="EMBL" id="VYU28770.1"/>
    </source>
</evidence>